<evidence type="ECO:0000256" key="4">
    <source>
        <dbReference type="ARBA" id="ARBA00038440"/>
    </source>
</evidence>
<dbReference type="InterPro" id="IPR036477">
    <property type="entry name" value="Formyl_transf_N_sf"/>
</dbReference>
<feature type="domain" description="Formyl transferase N-terminal" evidence="7">
    <location>
        <begin position="2"/>
        <end position="152"/>
    </location>
</feature>
<dbReference type="Pfam" id="PF00551">
    <property type="entry name" value="Formyl_trans_N"/>
    <property type="match status" value="1"/>
</dbReference>
<sequence>MVAVGADRDGIAGLDRAAASGVPTFVDVVKAHPTRDDWDRVLTEHVAGYEPDLVISAGFLKLVGERFLAAFGDRYINTHNSLLPAFPGMHGPRDALAYGVKVAGATLFFVDAGVDTGPIIAQVAVPVLGDDTEETLTERIKEAERRQLVDAVGRLVREGWTINERKVTIP</sequence>
<evidence type="ECO:0000256" key="6">
    <source>
        <dbReference type="NCBIfam" id="TIGR00639"/>
    </source>
</evidence>
<comment type="catalytic activity">
    <reaction evidence="5">
        <text>N(1)-(5-phospho-beta-D-ribosyl)glycinamide + (6R)-10-formyltetrahydrofolate = N(2)-formyl-N(1)-(5-phospho-beta-D-ribosyl)glycinamide + (6S)-5,6,7,8-tetrahydrofolate + H(+)</text>
        <dbReference type="Rhea" id="RHEA:15053"/>
        <dbReference type="ChEBI" id="CHEBI:15378"/>
        <dbReference type="ChEBI" id="CHEBI:57453"/>
        <dbReference type="ChEBI" id="CHEBI:143788"/>
        <dbReference type="ChEBI" id="CHEBI:147286"/>
        <dbReference type="ChEBI" id="CHEBI:195366"/>
        <dbReference type="EC" id="2.1.2.2"/>
    </reaction>
</comment>
<gene>
    <name evidence="8" type="primary">purN</name>
    <name evidence="8" type="ORF">Pa4123_32860</name>
</gene>
<comment type="pathway">
    <text evidence="1">Purine metabolism; IMP biosynthesis via de novo pathway; N(2)-formyl-N(1)-(5-phospho-D-ribosyl)glycinamide from N(1)-(5-phospho-D-ribosyl)glycinamide (10-formyl THF route): step 1/1.</text>
</comment>
<comment type="similarity">
    <text evidence="4">Belongs to the GART family.</text>
</comment>
<keyword evidence="9" id="KW-1185">Reference proteome</keyword>
<dbReference type="SUPFAM" id="SSF53328">
    <property type="entry name" value="Formyltransferase"/>
    <property type="match status" value="1"/>
</dbReference>
<protein>
    <recommendedName>
        <fullName evidence="6">Phosphoribosylglycinamide formyltransferase</fullName>
        <ecNumber evidence="6">2.1.2.2</ecNumber>
    </recommendedName>
</protein>
<dbReference type="EC" id="2.1.2.2" evidence="6"/>
<evidence type="ECO:0000256" key="3">
    <source>
        <dbReference type="ARBA" id="ARBA00022755"/>
    </source>
</evidence>
<comment type="caution">
    <text evidence="8">The sequence shown here is derived from an EMBL/GenBank/DDBJ whole genome shotgun (WGS) entry which is preliminary data.</text>
</comment>
<dbReference type="NCBIfam" id="TIGR00639">
    <property type="entry name" value="PurN"/>
    <property type="match status" value="1"/>
</dbReference>
<evidence type="ECO:0000256" key="1">
    <source>
        <dbReference type="ARBA" id="ARBA00005054"/>
    </source>
</evidence>
<dbReference type="InterPro" id="IPR004607">
    <property type="entry name" value="GART"/>
</dbReference>
<dbReference type="Gene3D" id="3.40.50.170">
    <property type="entry name" value="Formyl transferase, N-terminal domain"/>
    <property type="match status" value="1"/>
</dbReference>
<evidence type="ECO:0000259" key="7">
    <source>
        <dbReference type="Pfam" id="PF00551"/>
    </source>
</evidence>
<evidence type="ECO:0000313" key="8">
    <source>
        <dbReference type="EMBL" id="GLH98011.1"/>
    </source>
</evidence>
<dbReference type="InterPro" id="IPR001555">
    <property type="entry name" value="GART_AS"/>
</dbReference>
<dbReference type="PANTHER" id="PTHR43369:SF2">
    <property type="entry name" value="PHOSPHORIBOSYLGLYCINAMIDE FORMYLTRANSFERASE"/>
    <property type="match status" value="1"/>
</dbReference>
<keyword evidence="3" id="KW-0658">Purine biosynthesis</keyword>
<name>A0ABQ5QVT5_9ACTN</name>
<dbReference type="EMBL" id="BSDI01000013">
    <property type="protein sequence ID" value="GLH98011.1"/>
    <property type="molecule type" value="Genomic_DNA"/>
</dbReference>
<reference evidence="8" key="1">
    <citation type="submission" date="2022-12" db="EMBL/GenBank/DDBJ databases">
        <title>New Phytohabitans aurantiacus sp. RD004123 nov., an actinomycete isolated from soil.</title>
        <authorList>
            <person name="Triningsih D.W."/>
            <person name="Harunari E."/>
            <person name="Igarashi Y."/>
        </authorList>
    </citation>
    <scope>NUCLEOTIDE SEQUENCE</scope>
    <source>
        <strain evidence="8">RD004123</strain>
    </source>
</reference>
<evidence type="ECO:0000313" key="9">
    <source>
        <dbReference type="Proteomes" id="UP001144280"/>
    </source>
</evidence>
<evidence type="ECO:0000256" key="5">
    <source>
        <dbReference type="ARBA" id="ARBA00047664"/>
    </source>
</evidence>
<organism evidence="8 9">
    <name type="scientific">Phytohabitans aurantiacus</name>
    <dbReference type="NCBI Taxonomy" id="3016789"/>
    <lineage>
        <taxon>Bacteria</taxon>
        <taxon>Bacillati</taxon>
        <taxon>Actinomycetota</taxon>
        <taxon>Actinomycetes</taxon>
        <taxon>Micromonosporales</taxon>
        <taxon>Micromonosporaceae</taxon>
    </lineage>
</organism>
<dbReference type="Proteomes" id="UP001144280">
    <property type="component" value="Unassembled WGS sequence"/>
</dbReference>
<accession>A0ABQ5QVT5</accession>
<evidence type="ECO:0000256" key="2">
    <source>
        <dbReference type="ARBA" id="ARBA00022679"/>
    </source>
</evidence>
<dbReference type="PANTHER" id="PTHR43369">
    <property type="entry name" value="PHOSPHORIBOSYLGLYCINAMIDE FORMYLTRANSFERASE"/>
    <property type="match status" value="1"/>
</dbReference>
<proteinExistence type="inferred from homology"/>
<dbReference type="PROSITE" id="PS00373">
    <property type="entry name" value="GART"/>
    <property type="match status" value="1"/>
</dbReference>
<dbReference type="InterPro" id="IPR002376">
    <property type="entry name" value="Formyl_transf_N"/>
</dbReference>
<keyword evidence="2" id="KW-0808">Transferase</keyword>